<gene>
    <name evidence="2" type="ORF">GIL414_LOCUS7661</name>
</gene>
<proteinExistence type="predicted"/>
<feature type="compositionally biased region" description="Polar residues" evidence="1">
    <location>
        <begin position="11"/>
        <end position="37"/>
    </location>
</feature>
<protein>
    <submittedName>
        <fullName evidence="2">Uncharacterized protein</fullName>
    </submittedName>
</protein>
<comment type="caution">
    <text evidence="2">The sequence shown here is derived from an EMBL/GenBank/DDBJ whole genome shotgun (WGS) entry which is preliminary data.</text>
</comment>
<reference evidence="2" key="1">
    <citation type="submission" date="2021-02" db="EMBL/GenBank/DDBJ databases">
        <authorList>
            <person name="Nowell W R."/>
        </authorList>
    </citation>
    <scope>NUCLEOTIDE SEQUENCE</scope>
</reference>
<dbReference type="AlphaFoldDB" id="A0A8S2LU46"/>
<evidence type="ECO:0000313" key="2">
    <source>
        <dbReference type="EMBL" id="CAF3922805.1"/>
    </source>
</evidence>
<accession>A0A8S2LU46</accession>
<sequence>MQSVKKYHQVPPSTDQVPPSTNQVPSSIDQVPPSTSQVTSKSLEVLSTIGLNTITSGMVKLPLIDSNLVEHLRSAGNNFLISCRL</sequence>
<evidence type="ECO:0000256" key="1">
    <source>
        <dbReference type="SAM" id="MobiDB-lite"/>
    </source>
</evidence>
<organism evidence="2 3">
    <name type="scientific">Rotaria magnacalcarata</name>
    <dbReference type="NCBI Taxonomy" id="392030"/>
    <lineage>
        <taxon>Eukaryota</taxon>
        <taxon>Metazoa</taxon>
        <taxon>Spiralia</taxon>
        <taxon>Gnathifera</taxon>
        <taxon>Rotifera</taxon>
        <taxon>Eurotatoria</taxon>
        <taxon>Bdelloidea</taxon>
        <taxon>Philodinida</taxon>
        <taxon>Philodinidae</taxon>
        <taxon>Rotaria</taxon>
    </lineage>
</organism>
<dbReference type="Proteomes" id="UP000681720">
    <property type="component" value="Unassembled WGS sequence"/>
</dbReference>
<name>A0A8S2LU46_9BILA</name>
<feature type="region of interest" description="Disordered" evidence="1">
    <location>
        <begin position="1"/>
        <end position="37"/>
    </location>
</feature>
<evidence type="ECO:0000313" key="3">
    <source>
        <dbReference type="Proteomes" id="UP000681720"/>
    </source>
</evidence>
<dbReference type="EMBL" id="CAJOBJ010002367">
    <property type="protein sequence ID" value="CAF3922805.1"/>
    <property type="molecule type" value="Genomic_DNA"/>
</dbReference>